<dbReference type="GO" id="GO:0006310">
    <property type="term" value="P:DNA recombination"/>
    <property type="evidence" value="ECO:0007669"/>
    <property type="project" value="UniProtKB-KW"/>
</dbReference>
<dbReference type="InterPro" id="IPR010998">
    <property type="entry name" value="Integrase_recombinase_N"/>
</dbReference>
<dbReference type="PANTHER" id="PTHR30349:SF77">
    <property type="entry name" value="TYROSINE RECOMBINASE XERC"/>
    <property type="match status" value="1"/>
</dbReference>
<dbReference type="CDD" id="cd00397">
    <property type="entry name" value="DNA_BRE_C"/>
    <property type="match status" value="1"/>
</dbReference>
<dbReference type="RefSeq" id="WP_238466495.1">
    <property type="nucleotide sequence ID" value="NZ_JAKLJA010000025.1"/>
</dbReference>
<evidence type="ECO:0000256" key="4">
    <source>
        <dbReference type="ARBA" id="ARBA00023172"/>
    </source>
</evidence>
<dbReference type="GO" id="GO:0005737">
    <property type="term" value="C:cytoplasm"/>
    <property type="evidence" value="ECO:0007669"/>
    <property type="project" value="UniProtKB-SubCell"/>
</dbReference>
<evidence type="ECO:0000256" key="1">
    <source>
        <dbReference type="ARBA" id="ARBA00004496"/>
    </source>
</evidence>
<reference evidence="7" key="1">
    <citation type="submission" date="2022-01" db="EMBL/GenBank/DDBJ databases">
        <title>Genome sequence and assembly of Parabukholderia sp. RG36.</title>
        <authorList>
            <person name="Chhetri G."/>
        </authorList>
    </citation>
    <scope>NUCLEOTIDE SEQUENCE</scope>
    <source>
        <strain evidence="7">RG36</strain>
    </source>
</reference>
<dbReference type="PROSITE" id="PS51898">
    <property type="entry name" value="TYR_RECOMBINASE"/>
    <property type="match status" value="1"/>
</dbReference>
<dbReference type="Gene3D" id="1.10.443.10">
    <property type="entry name" value="Intergrase catalytic core"/>
    <property type="match status" value="1"/>
</dbReference>
<evidence type="ECO:0000256" key="2">
    <source>
        <dbReference type="ARBA" id="ARBA00022908"/>
    </source>
</evidence>
<name>A0A9X1RSL5_9BURK</name>
<evidence type="ECO:0000256" key="3">
    <source>
        <dbReference type="ARBA" id="ARBA00023125"/>
    </source>
</evidence>
<dbReference type="InterPro" id="IPR013762">
    <property type="entry name" value="Integrase-like_cat_sf"/>
</dbReference>
<evidence type="ECO:0000259" key="6">
    <source>
        <dbReference type="PROSITE" id="PS51898"/>
    </source>
</evidence>
<feature type="domain" description="Tyr recombinase" evidence="6">
    <location>
        <begin position="209"/>
        <end position="431"/>
    </location>
</feature>
<evidence type="ECO:0000256" key="5">
    <source>
        <dbReference type="SAM" id="MobiDB-lite"/>
    </source>
</evidence>
<dbReference type="SUPFAM" id="SSF56349">
    <property type="entry name" value="DNA breaking-rejoining enzymes"/>
    <property type="match status" value="1"/>
</dbReference>
<accession>A0A9X1RSL5</accession>
<evidence type="ECO:0000313" key="7">
    <source>
        <dbReference type="EMBL" id="MCG5076573.1"/>
    </source>
</evidence>
<dbReference type="InterPro" id="IPR050090">
    <property type="entry name" value="Tyrosine_recombinase_XerCD"/>
</dbReference>
<proteinExistence type="predicted"/>
<dbReference type="EMBL" id="JAKLJA010000025">
    <property type="protein sequence ID" value="MCG5076573.1"/>
    <property type="molecule type" value="Genomic_DNA"/>
</dbReference>
<evidence type="ECO:0000313" key="8">
    <source>
        <dbReference type="Proteomes" id="UP001139308"/>
    </source>
</evidence>
<gene>
    <name evidence="7" type="ORF">L5014_24965</name>
</gene>
<comment type="caution">
    <text evidence="7">The sequence shown here is derived from an EMBL/GenBank/DDBJ whole genome shotgun (WGS) entry which is preliminary data.</text>
</comment>
<dbReference type="Proteomes" id="UP001139308">
    <property type="component" value="Unassembled WGS sequence"/>
</dbReference>
<keyword evidence="8" id="KW-1185">Reference proteome</keyword>
<dbReference type="AlphaFoldDB" id="A0A9X1RSL5"/>
<sequence>MTTEPGLPLALPVRYASAIQRRAGRTGGVGANLGDAARRQIRAETDLEAVSLWLANYVDSPATHASYRKEADRLLLWALADALQGPGTIAQEDLHLFRAFLAAPDRRNPIWTVIAELKPVSSLTHEDLARYRQFLADPQPASAWITEGGARYATDDPRWRPFAGRLEPASIRQAVVILDSLFGWLVEAGYLRGNPLGLLRQRRRRPARRVTRYLPAVMWQHVKDYVAAMPEQEPQQQRGKARARWLTTLFYLLGLRISEVAAGTMGHFVRELGTDGTPRWWLEVVGKGLKYRRIPVSEELLIELKRYRQAHGLEPLPGRGELTPLLLPYRRRKGNAAGEGVDRKTVHNAIKAVFAKAADWAEARGGEHVEHAAHIRQASAHWLRHTAASHMLDSDLDLRTVRDNLGHDSINTTSQYAHEEDDRRHGDTVANHRMNWR</sequence>
<feature type="region of interest" description="Disordered" evidence="5">
    <location>
        <begin position="407"/>
        <end position="437"/>
    </location>
</feature>
<dbReference type="InterPro" id="IPR011010">
    <property type="entry name" value="DNA_brk_join_enz"/>
</dbReference>
<keyword evidence="2" id="KW-0229">DNA integration</keyword>
<dbReference type="GO" id="GO:0003677">
    <property type="term" value="F:DNA binding"/>
    <property type="evidence" value="ECO:0007669"/>
    <property type="project" value="UniProtKB-KW"/>
</dbReference>
<keyword evidence="4" id="KW-0233">DNA recombination</keyword>
<keyword evidence="3" id="KW-0238">DNA-binding</keyword>
<dbReference type="Gene3D" id="1.10.150.130">
    <property type="match status" value="1"/>
</dbReference>
<dbReference type="InterPro" id="IPR002104">
    <property type="entry name" value="Integrase_catalytic"/>
</dbReference>
<dbReference type="GO" id="GO:0015074">
    <property type="term" value="P:DNA integration"/>
    <property type="evidence" value="ECO:0007669"/>
    <property type="project" value="UniProtKB-KW"/>
</dbReference>
<feature type="compositionally biased region" description="Basic and acidic residues" evidence="5">
    <location>
        <begin position="417"/>
        <end position="427"/>
    </location>
</feature>
<organism evidence="7 8">
    <name type="scientific">Paraburkholderia tagetis</name>
    <dbReference type="NCBI Taxonomy" id="2913261"/>
    <lineage>
        <taxon>Bacteria</taxon>
        <taxon>Pseudomonadati</taxon>
        <taxon>Pseudomonadota</taxon>
        <taxon>Betaproteobacteria</taxon>
        <taxon>Burkholderiales</taxon>
        <taxon>Burkholderiaceae</taxon>
        <taxon>Paraburkholderia</taxon>
    </lineage>
</organism>
<dbReference type="Pfam" id="PF00589">
    <property type="entry name" value="Phage_integrase"/>
    <property type="match status" value="1"/>
</dbReference>
<dbReference type="PANTHER" id="PTHR30349">
    <property type="entry name" value="PHAGE INTEGRASE-RELATED"/>
    <property type="match status" value="1"/>
</dbReference>
<comment type="subcellular location">
    <subcellularLocation>
        <location evidence="1">Cytoplasm</location>
    </subcellularLocation>
</comment>
<protein>
    <submittedName>
        <fullName evidence="7">Tyrosine-type recombinase/integrase</fullName>
    </submittedName>
</protein>